<dbReference type="GO" id="GO:0046872">
    <property type="term" value="F:metal ion binding"/>
    <property type="evidence" value="ECO:0007669"/>
    <property type="project" value="UniProtKB-KW"/>
</dbReference>
<dbReference type="InterPro" id="IPR050377">
    <property type="entry name" value="Radical_SAM_PqqE_MftC-like"/>
</dbReference>
<dbReference type="PROSITE" id="PS51918">
    <property type="entry name" value="RADICAL_SAM"/>
    <property type="match status" value="1"/>
</dbReference>
<dbReference type="RefSeq" id="WP_099083550.1">
    <property type="nucleotide sequence ID" value="NZ_AWQQ01000087.1"/>
</dbReference>
<evidence type="ECO:0000313" key="7">
    <source>
        <dbReference type="Proteomes" id="UP000222564"/>
    </source>
</evidence>
<dbReference type="Gene3D" id="3.20.20.70">
    <property type="entry name" value="Aldolase class I"/>
    <property type="match status" value="1"/>
</dbReference>
<dbReference type="OrthoDB" id="9808591at2"/>
<gene>
    <name evidence="6" type="ORF">P378_14625</name>
</gene>
<evidence type="ECO:0000259" key="5">
    <source>
        <dbReference type="PROSITE" id="PS51918"/>
    </source>
</evidence>
<protein>
    <recommendedName>
        <fullName evidence="5">Radical SAM core domain-containing protein</fullName>
    </recommendedName>
</protein>
<accession>A0A2C6MEH2</accession>
<dbReference type="GO" id="GO:0051536">
    <property type="term" value="F:iron-sulfur cluster binding"/>
    <property type="evidence" value="ECO:0007669"/>
    <property type="project" value="UniProtKB-KW"/>
</dbReference>
<dbReference type="PANTHER" id="PTHR11228">
    <property type="entry name" value="RADICAL SAM DOMAIN PROTEIN"/>
    <property type="match status" value="1"/>
</dbReference>
<sequence>MKSNFIKLSDKVKIRKEYFGGVLFNMDTGDVIDIDREAFTVISIIKHIELVDMNALLDMPITYKGKRINSGGIKGILSRFADMGIIDVMPNGILSEDYRKRLQEKNLIKLRWPAYEHLSAPETVHWAVTYKCGEACPDCYIERHKSLFTNELDTQAAYNLISKIADSGVFQLAIGGGEPLIRNDLEDIVHRASEKGLAVHITTGKYEIERERLDALAKHIKTLQIGIRTDELINGDISAAEKLRVLITQLNERGIIAGANLIMTRSSIHNFDRVIEMLISSGFKRYTLLRYKPPKNVKRWLQEKPNKHDLDLLEERLTVMQEMHTDILFRIDCALSFLERRLNPQTALYSGIRGCVAGDRIISVAPDGSVYPCSQLVGDIFKAGNLLNEDFECIWNRSNVVKKYRSFREKKCFKNSSCGKCQAKVFCGGCRVFAEDAIGSDPGCPGPLCGSNYTDDEYDVIADIQDTIGCTDAGFPYATREEIEKWLEEDNNKDYPSWINNR</sequence>
<comment type="caution">
    <text evidence="6">The sequence shown here is derived from an EMBL/GenBank/DDBJ whole genome shotgun (WGS) entry which is preliminary data.</text>
</comment>
<evidence type="ECO:0000256" key="3">
    <source>
        <dbReference type="ARBA" id="ARBA00023004"/>
    </source>
</evidence>
<reference evidence="6 7" key="1">
    <citation type="submission" date="2013-09" db="EMBL/GenBank/DDBJ databases">
        <title>Biodegradation of hydrocarbons in the deep terrestrial subsurface : characterization of a microbial consortium composed of two Desulfotomaculum species originating from a deep geological formation.</title>
        <authorList>
            <person name="Aullo T."/>
            <person name="Berlendis S."/>
            <person name="Lascourreges J.-F."/>
            <person name="Dessort D."/>
            <person name="Saint-Laurent S."/>
            <person name="Schraauwers B."/>
            <person name="Mas J."/>
            <person name="Magot M."/>
            <person name="Ranchou-Peyruse A."/>
        </authorList>
    </citation>
    <scope>NUCLEOTIDE SEQUENCE [LARGE SCALE GENOMIC DNA]</scope>
    <source>
        <strain evidence="6 7">Bs107</strain>
    </source>
</reference>
<evidence type="ECO:0000313" key="6">
    <source>
        <dbReference type="EMBL" id="PHJ37716.1"/>
    </source>
</evidence>
<keyword evidence="7" id="KW-1185">Reference proteome</keyword>
<keyword evidence="1" id="KW-0949">S-adenosyl-L-methionine</keyword>
<dbReference type="SFLD" id="SFLDG01067">
    <property type="entry name" value="SPASM/twitch_domain_containing"/>
    <property type="match status" value="1"/>
</dbReference>
<proteinExistence type="predicted"/>
<dbReference type="SUPFAM" id="SSF102114">
    <property type="entry name" value="Radical SAM enzymes"/>
    <property type="match status" value="1"/>
</dbReference>
<dbReference type="InterPro" id="IPR007197">
    <property type="entry name" value="rSAM"/>
</dbReference>
<dbReference type="Pfam" id="PF13186">
    <property type="entry name" value="SPASM"/>
    <property type="match status" value="1"/>
</dbReference>
<evidence type="ECO:0000256" key="4">
    <source>
        <dbReference type="ARBA" id="ARBA00023014"/>
    </source>
</evidence>
<dbReference type="EMBL" id="AWQQ01000087">
    <property type="protein sequence ID" value="PHJ37716.1"/>
    <property type="molecule type" value="Genomic_DNA"/>
</dbReference>
<organism evidence="6 7">
    <name type="scientific">Desulforamulus profundi</name>
    <dbReference type="NCBI Taxonomy" id="1383067"/>
    <lineage>
        <taxon>Bacteria</taxon>
        <taxon>Bacillati</taxon>
        <taxon>Bacillota</taxon>
        <taxon>Clostridia</taxon>
        <taxon>Eubacteriales</taxon>
        <taxon>Peptococcaceae</taxon>
        <taxon>Desulforamulus</taxon>
    </lineage>
</organism>
<evidence type="ECO:0000256" key="1">
    <source>
        <dbReference type="ARBA" id="ARBA00022691"/>
    </source>
</evidence>
<dbReference type="AlphaFoldDB" id="A0A2C6MEH2"/>
<feature type="domain" description="Radical SAM core" evidence="5">
    <location>
        <begin position="118"/>
        <end position="330"/>
    </location>
</feature>
<keyword evidence="3" id="KW-0408">Iron</keyword>
<dbReference type="GO" id="GO:0003824">
    <property type="term" value="F:catalytic activity"/>
    <property type="evidence" value="ECO:0007669"/>
    <property type="project" value="InterPro"/>
</dbReference>
<dbReference type="InterPro" id="IPR013785">
    <property type="entry name" value="Aldolase_TIM"/>
</dbReference>
<keyword evidence="4" id="KW-0411">Iron-sulfur</keyword>
<dbReference type="Pfam" id="PF04055">
    <property type="entry name" value="Radical_SAM"/>
    <property type="match status" value="1"/>
</dbReference>
<dbReference type="PANTHER" id="PTHR11228:SF7">
    <property type="entry name" value="PQQA PEPTIDE CYCLASE"/>
    <property type="match status" value="1"/>
</dbReference>
<dbReference type="CDD" id="cd01335">
    <property type="entry name" value="Radical_SAM"/>
    <property type="match status" value="1"/>
</dbReference>
<name>A0A2C6MEH2_9FIRM</name>
<dbReference type="NCBIfam" id="TIGR04085">
    <property type="entry name" value="rSAM_more_4Fe4S"/>
    <property type="match status" value="1"/>
</dbReference>
<dbReference type="InterPro" id="IPR023885">
    <property type="entry name" value="4Fe4S-binding_SPASM_dom"/>
</dbReference>
<keyword evidence="2" id="KW-0479">Metal-binding</keyword>
<evidence type="ECO:0000256" key="2">
    <source>
        <dbReference type="ARBA" id="ARBA00022723"/>
    </source>
</evidence>
<dbReference type="Proteomes" id="UP000222564">
    <property type="component" value="Unassembled WGS sequence"/>
</dbReference>
<dbReference type="SFLD" id="SFLDS00029">
    <property type="entry name" value="Radical_SAM"/>
    <property type="match status" value="1"/>
</dbReference>
<dbReference type="InterPro" id="IPR058240">
    <property type="entry name" value="rSAM_sf"/>
</dbReference>